<organism evidence="2 3">
    <name type="scientific">Longivirga aurantiaca</name>
    <dbReference type="NCBI Taxonomy" id="1837743"/>
    <lineage>
        <taxon>Bacteria</taxon>
        <taxon>Bacillati</taxon>
        <taxon>Actinomycetota</taxon>
        <taxon>Actinomycetes</taxon>
        <taxon>Sporichthyales</taxon>
        <taxon>Sporichthyaceae</taxon>
        <taxon>Longivirga</taxon>
    </lineage>
</organism>
<sequence length="121" mass="12750">MTTVHGVFASAKEHRSLESGDIVFAAGDTGAAMFGVVSGSVQLRDGDDVVTTLGAGDTFGELAIISKAPRSLTAVAAEPTTIAVIDERTFIFLVHETPTFALQVMRSLAARIRSLDEIRLS</sequence>
<dbReference type="Gene3D" id="2.60.120.10">
    <property type="entry name" value="Jelly Rolls"/>
    <property type="match status" value="1"/>
</dbReference>
<dbReference type="InterPro" id="IPR000595">
    <property type="entry name" value="cNMP-bd_dom"/>
</dbReference>
<dbReference type="PANTHER" id="PTHR24567">
    <property type="entry name" value="CRP FAMILY TRANSCRIPTIONAL REGULATORY PROTEIN"/>
    <property type="match status" value="1"/>
</dbReference>
<dbReference type="EMBL" id="JBHSTI010000008">
    <property type="protein sequence ID" value="MFC6237052.1"/>
    <property type="molecule type" value="Genomic_DNA"/>
</dbReference>
<dbReference type="InterPro" id="IPR050397">
    <property type="entry name" value="Env_Response_Regulators"/>
</dbReference>
<evidence type="ECO:0000313" key="2">
    <source>
        <dbReference type="EMBL" id="MFC6237052.1"/>
    </source>
</evidence>
<reference evidence="3" key="1">
    <citation type="journal article" date="2019" name="Int. J. Syst. Evol. Microbiol.">
        <title>The Global Catalogue of Microorganisms (GCM) 10K type strain sequencing project: providing services to taxonomists for standard genome sequencing and annotation.</title>
        <authorList>
            <consortium name="The Broad Institute Genomics Platform"/>
            <consortium name="The Broad Institute Genome Sequencing Center for Infectious Disease"/>
            <person name="Wu L."/>
            <person name="Ma J."/>
        </authorList>
    </citation>
    <scope>NUCLEOTIDE SEQUENCE [LARGE SCALE GENOMIC DNA]</scope>
    <source>
        <strain evidence="3">CGMCC 4.7317</strain>
    </source>
</reference>
<evidence type="ECO:0000313" key="3">
    <source>
        <dbReference type="Proteomes" id="UP001596138"/>
    </source>
</evidence>
<dbReference type="SUPFAM" id="SSF51206">
    <property type="entry name" value="cAMP-binding domain-like"/>
    <property type="match status" value="1"/>
</dbReference>
<dbReference type="Proteomes" id="UP001596138">
    <property type="component" value="Unassembled WGS sequence"/>
</dbReference>
<dbReference type="CDD" id="cd00038">
    <property type="entry name" value="CAP_ED"/>
    <property type="match status" value="1"/>
</dbReference>
<comment type="caution">
    <text evidence="2">The sequence shown here is derived from an EMBL/GenBank/DDBJ whole genome shotgun (WGS) entry which is preliminary data.</text>
</comment>
<accession>A0ABW1SZQ3</accession>
<dbReference type="PROSITE" id="PS50042">
    <property type="entry name" value="CNMP_BINDING_3"/>
    <property type="match status" value="1"/>
</dbReference>
<dbReference type="SMART" id="SM00100">
    <property type="entry name" value="cNMP"/>
    <property type="match status" value="1"/>
</dbReference>
<gene>
    <name evidence="2" type="ORF">ACFQGU_04130</name>
</gene>
<dbReference type="PANTHER" id="PTHR24567:SF74">
    <property type="entry name" value="HTH-TYPE TRANSCRIPTIONAL REGULATOR ARCR"/>
    <property type="match status" value="1"/>
</dbReference>
<dbReference type="InterPro" id="IPR018490">
    <property type="entry name" value="cNMP-bd_dom_sf"/>
</dbReference>
<proteinExistence type="predicted"/>
<protein>
    <submittedName>
        <fullName evidence="2">Crp/Fnr family transcriptional regulator</fullName>
    </submittedName>
</protein>
<dbReference type="InterPro" id="IPR014710">
    <property type="entry name" value="RmlC-like_jellyroll"/>
</dbReference>
<dbReference type="RefSeq" id="WP_386764097.1">
    <property type="nucleotide sequence ID" value="NZ_JBHSTI010000008.1"/>
</dbReference>
<evidence type="ECO:0000259" key="1">
    <source>
        <dbReference type="PROSITE" id="PS50042"/>
    </source>
</evidence>
<feature type="domain" description="Cyclic nucleotide-binding" evidence="1">
    <location>
        <begin position="8"/>
        <end position="111"/>
    </location>
</feature>
<name>A0ABW1SZQ3_9ACTN</name>
<dbReference type="Pfam" id="PF00027">
    <property type="entry name" value="cNMP_binding"/>
    <property type="match status" value="1"/>
</dbReference>
<keyword evidence="3" id="KW-1185">Reference proteome</keyword>